<dbReference type="EMBL" id="JADGJD010000004">
    <property type="protein sequence ID" value="KAJ3057398.1"/>
    <property type="molecule type" value="Genomic_DNA"/>
</dbReference>
<name>A0AAD5X6N5_9FUNG</name>
<protein>
    <submittedName>
        <fullName evidence="2">Uncharacterized protein</fullName>
    </submittedName>
</protein>
<feature type="compositionally biased region" description="Polar residues" evidence="1">
    <location>
        <begin position="218"/>
        <end position="240"/>
    </location>
</feature>
<accession>A0AAD5X6N5</accession>
<organism evidence="2 3">
    <name type="scientific">Rhizophlyctis rosea</name>
    <dbReference type="NCBI Taxonomy" id="64517"/>
    <lineage>
        <taxon>Eukaryota</taxon>
        <taxon>Fungi</taxon>
        <taxon>Fungi incertae sedis</taxon>
        <taxon>Chytridiomycota</taxon>
        <taxon>Chytridiomycota incertae sedis</taxon>
        <taxon>Chytridiomycetes</taxon>
        <taxon>Rhizophlyctidales</taxon>
        <taxon>Rhizophlyctidaceae</taxon>
        <taxon>Rhizophlyctis</taxon>
    </lineage>
</organism>
<feature type="region of interest" description="Disordered" evidence="1">
    <location>
        <begin position="362"/>
        <end position="465"/>
    </location>
</feature>
<feature type="region of interest" description="Disordered" evidence="1">
    <location>
        <begin position="1"/>
        <end position="285"/>
    </location>
</feature>
<proteinExistence type="predicted"/>
<evidence type="ECO:0000256" key="1">
    <source>
        <dbReference type="SAM" id="MobiDB-lite"/>
    </source>
</evidence>
<dbReference type="AlphaFoldDB" id="A0AAD5X6N5"/>
<feature type="compositionally biased region" description="Polar residues" evidence="1">
    <location>
        <begin position="187"/>
        <end position="196"/>
    </location>
</feature>
<reference evidence="2" key="1">
    <citation type="submission" date="2020-05" db="EMBL/GenBank/DDBJ databases">
        <title>Phylogenomic resolution of chytrid fungi.</title>
        <authorList>
            <person name="Stajich J.E."/>
            <person name="Amses K."/>
            <person name="Simmons R."/>
            <person name="Seto K."/>
            <person name="Myers J."/>
            <person name="Bonds A."/>
            <person name="Quandt C.A."/>
            <person name="Barry K."/>
            <person name="Liu P."/>
            <person name="Grigoriev I."/>
            <person name="Longcore J.E."/>
            <person name="James T.Y."/>
        </authorList>
    </citation>
    <scope>NUCLEOTIDE SEQUENCE</scope>
    <source>
        <strain evidence="2">JEL0318</strain>
    </source>
</reference>
<evidence type="ECO:0000313" key="3">
    <source>
        <dbReference type="Proteomes" id="UP001212841"/>
    </source>
</evidence>
<feature type="compositionally biased region" description="Polar residues" evidence="1">
    <location>
        <begin position="1"/>
        <end position="19"/>
    </location>
</feature>
<evidence type="ECO:0000313" key="2">
    <source>
        <dbReference type="EMBL" id="KAJ3057398.1"/>
    </source>
</evidence>
<sequence length="465" mass="49657">MARGASSNTISRPETQAPQSARPKAAAFDDFLDDLMGGPPPTTSRTAASKQIRGNGQAASAQKEPLSLAEQLGLVGGPDVEAESGGRSTRSPPPQTAASSSTDSTPKRKLPFSEPEALPASKKLKPTLAESRPRQEARDLTSTSEDGEGRSQKGGTASRAATPFRHTSALDESFVVPPSALPDLRRTQQPAESVATSRDKGKGRVDVVPVDIMDVDEQPQQGGTSRWTRTSPTSAAQSKVTAPASIPKRKTPFETPKVENEPRQRRRLNGTNGMDEGRGQKGPALITDPEELAGLRDLVQVEYFDVVAASVGASASVGGEVSISEPNFKRFRKNQPPSAVPTRIVPIAVYNADDIPVVGRNGGGWALKPNARKPADRKKSQRVELEADPDEEVEEDVEEDSENQDRVKSSARSQYSSRSQVASSSRESTPARNVGIGRSSFGGRAFVVRDEDDEEEGGWGQMLGK</sequence>
<keyword evidence="3" id="KW-1185">Reference proteome</keyword>
<comment type="caution">
    <text evidence="2">The sequence shown here is derived from an EMBL/GenBank/DDBJ whole genome shotgun (WGS) entry which is preliminary data.</text>
</comment>
<dbReference type="Proteomes" id="UP001212841">
    <property type="component" value="Unassembled WGS sequence"/>
</dbReference>
<feature type="compositionally biased region" description="Low complexity" evidence="1">
    <location>
        <begin position="410"/>
        <end position="428"/>
    </location>
</feature>
<gene>
    <name evidence="2" type="ORF">HK097_007577</name>
</gene>
<feature type="compositionally biased region" description="Acidic residues" evidence="1">
    <location>
        <begin position="386"/>
        <end position="402"/>
    </location>
</feature>
<feature type="compositionally biased region" description="Polar residues" evidence="1">
    <location>
        <begin position="43"/>
        <end position="60"/>
    </location>
</feature>
<feature type="compositionally biased region" description="Basic and acidic residues" evidence="1">
    <location>
        <begin position="373"/>
        <end position="385"/>
    </location>
</feature>